<evidence type="ECO:0000313" key="4">
    <source>
        <dbReference type="Proteomes" id="UP000254889"/>
    </source>
</evidence>
<dbReference type="OrthoDB" id="9792240at2"/>
<dbReference type="KEGG" id="ptaw:DW352_21970"/>
<dbReference type="InterPro" id="IPR036890">
    <property type="entry name" value="HATPase_C_sf"/>
</dbReference>
<keyword evidence="1" id="KW-0808">Transferase</keyword>
<dbReference type="SUPFAM" id="SSF55874">
    <property type="entry name" value="ATPase domain of HSP90 chaperone/DNA topoisomerase II/histidine kinase"/>
    <property type="match status" value="1"/>
</dbReference>
<sequence length="135" mass="14680">MAPLEIEVLATSEAISALTEKVLAYLEEQQVDSRAAHHVALVVEEIVTNLGTHGNCRDKPAKIRLMVEPAQVTGEIIDTGPPFDLRLAPDPAIEAPLEERPIGGLGLYLIRKLTSTLEYSHQNGQNLTTFAIARS</sequence>
<dbReference type="InterPro" id="IPR050267">
    <property type="entry name" value="Anti-sigma-factor_SerPK"/>
</dbReference>
<dbReference type="AlphaFoldDB" id="A0A346A1A5"/>
<name>A0A346A1A5_9HYPH</name>
<dbReference type="Proteomes" id="UP000254889">
    <property type="component" value="Chromosome"/>
</dbReference>
<dbReference type="RefSeq" id="WP_115693331.1">
    <property type="nucleotide sequence ID" value="NZ_CP031417.1"/>
</dbReference>
<gene>
    <name evidence="3" type="ORF">DW352_21970</name>
</gene>
<keyword evidence="3" id="KW-0067">ATP-binding</keyword>
<dbReference type="GO" id="GO:0004674">
    <property type="term" value="F:protein serine/threonine kinase activity"/>
    <property type="evidence" value="ECO:0007669"/>
    <property type="project" value="UniProtKB-KW"/>
</dbReference>
<evidence type="ECO:0000313" key="3">
    <source>
        <dbReference type="EMBL" id="AXK82952.1"/>
    </source>
</evidence>
<accession>A0A346A1A5</accession>
<keyword evidence="1" id="KW-0418">Kinase</keyword>
<dbReference type="PANTHER" id="PTHR35526:SF6">
    <property type="entry name" value="SLR1861 PROTEIN"/>
    <property type="match status" value="1"/>
</dbReference>
<organism evidence="3 4">
    <name type="scientific">Pseudolabrys taiwanensis</name>
    <dbReference type="NCBI Taxonomy" id="331696"/>
    <lineage>
        <taxon>Bacteria</taxon>
        <taxon>Pseudomonadati</taxon>
        <taxon>Pseudomonadota</taxon>
        <taxon>Alphaproteobacteria</taxon>
        <taxon>Hyphomicrobiales</taxon>
        <taxon>Xanthobacteraceae</taxon>
        <taxon>Pseudolabrys</taxon>
    </lineage>
</organism>
<dbReference type="PANTHER" id="PTHR35526">
    <property type="entry name" value="ANTI-SIGMA-F FACTOR RSBW-RELATED"/>
    <property type="match status" value="1"/>
</dbReference>
<dbReference type="InterPro" id="IPR003594">
    <property type="entry name" value="HATPase_dom"/>
</dbReference>
<protein>
    <submittedName>
        <fullName evidence="3">ATP-binding protein</fullName>
    </submittedName>
</protein>
<keyword evidence="3" id="KW-0547">Nucleotide-binding</keyword>
<proteinExistence type="predicted"/>
<dbReference type="EMBL" id="CP031417">
    <property type="protein sequence ID" value="AXK82952.1"/>
    <property type="molecule type" value="Genomic_DNA"/>
</dbReference>
<dbReference type="Pfam" id="PF13581">
    <property type="entry name" value="HATPase_c_2"/>
    <property type="match status" value="1"/>
</dbReference>
<feature type="domain" description="Histidine kinase/HSP90-like ATPase" evidence="2">
    <location>
        <begin position="10"/>
        <end position="130"/>
    </location>
</feature>
<evidence type="ECO:0000259" key="2">
    <source>
        <dbReference type="Pfam" id="PF13581"/>
    </source>
</evidence>
<evidence type="ECO:0000256" key="1">
    <source>
        <dbReference type="ARBA" id="ARBA00022527"/>
    </source>
</evidence>
<keyword evidence="1" id="KW-0723">Serine/threonine-protein kinase</keyword>
<dbReference type="CDD" id="cd16936">
    <property type="entry name" value="HATPase_RsbW-like"/>
    <property type="match status" value="1"/>
</dbReference>
<keyword evidence="4" id="KW-1185">Reference proteome</keyword>
<dbReference type="Gene3D" id="3.30.565.10">
    <property type="entry name" value="Histidine kinase-like ATPase, C-terminal domain"/>
    <property type="match status" value="1"/>
</dbReference>
<dbReference type="GO" id="GO:0005524">
    <property type="term" value="F:ATP binding"/>
    <property type="evidence" value="ECO:0007669"/>
    <property type="project" value="UniProtKB-KW"/>
</dbReference>
<reference evidence="3 4" key="1">
    <citation type="submission" date="2018-07" db="EMBL/GenBank/DDBJ databases">
        <authorList>
            <person name="Quirk P.G."/>
            <person name="Krulwich T.A."/>
        </authorList>
    </citation>
    <scope>NUCLEOTIDE SEQUENCE [LARGE SCALE GENOMIC DNA]</scope>
    <source>
        <strain evidence="3 4">CC-BB4</strain>
    </source>
</reference>